<accession>A0A4Q9HUT6</accession>
<name>A0A4Q9HUT6_STRKA</name>
<dbReference type="AlphaFoldDB" id="A0A4Q9HUT6"/>
<sequence>MEAELATLAMAGATTLVQQMATGGWERVRQRVASFLARRRGMADEEALEGELEVSRTDVMTAREEGDEDGVRGVTAAWQLRLRRLLREDPAAAAELQALLDELAPEREQVSVREVHNSISGGVQHGMVIQAGVVSGDLINRPSGGPHPG</sequence>
<dbReference type="RefSeq" id="WP_052854721.1">
    <property type="nucleotide sequence ID" value="NZ_SIXH01000108.1"/>
</dbReference>
<evidence type="ECO:0000313" key="1">
    <source>
        <dbReference type="EMBL" id="TBO58928.1"/>
    </source>
</evidence>
<reference evidence="1 2" key="1">
    <citation type="submission" date="2019-02" db="EMBL/GenBank/DDBJ databases">
        <title>Draft Genome Sequence of Streptomyces sp. AM-2504, identified by 16S rRNA comparative analysis as a Streptomyces Kasugaensis strain.</title>
        <authorList>
            <person name="Napolioni V."/>
            <person name="Giuliodori A.M."/>
            <person name="Spurio R."/>
            <person name="Fabbretti A."/>
        </authorList>
    </citation>
    <scope>NUCLEOTIDE SEQUENCE [LARGE SCALE GENOMIC DNA]</scope>
    <source>
        <strain evidence="1 2">AM-2504</strain>
    </source>
</reference>
<evidence type="ECO:0000313" key="2">
    <source>
        <dbReference type="Proteomes" id="UP000292452"/>
    </source>
</evidence>
<keyword evidence="2" id="KW-1185">Reference proteome</keyword>
<gene>
    <name evidence="1" type="ORF">EYS09_14865</name>
</gene>
<comment type="caution">
    <text evidence="1">The sequence shown here is derived from an EMBL/GenBank/DDBJ whole genome shotgun (WGS) entry which is preliminary data.</text>
</comment>
<proteinExistence type="predicted"/>
<organism evidence="1 2">
    <name type="scientific">Streptomyces kasugaensis</name>
    <dbReference type="NCBI Taxonomy" id="1946"/>
    <lineage>
        <taxon>Bacteria</taxon>
        <taxon>Bacillati</taxon>
        <taxon>Actinomycetota</taxon>
        <taxon>Actinomycetes</taxon>
        <taxon>Kitasatosporales</taxon>
        <taxon>Streptomycetaceae</taxon>
        <taxon>Streptomyces</taxon>
    </lineage>
</organism>
<dbReference type="GeneID" id="97373204"/>
<dbReference type="EMBL" id="SIXH01000108">
    <property type="protein sequence ID" value="TBO58928.1"/>
    <property type="molecule type" value="Genomic_DNA"/>
</dbReference>
<dbReference type="Proteomes" id="UP000292452">
    <property type="component" value="Unassembled WGS sequence"/>
</dbReference>
<protein>
    <submittedName>
        <fullName evidence="1">Uncharacterized protein</fullName>
    </submittedName>
</protein>